<dbReference type="Proteomes" id="UP000694406">
    <property type="component" value="Unplaced"/>
</dbReference>
<dbReference type="PROSITE" id="PS51059">
    <property type="entry name" value="PARP_CATALYTIC"/>
    <property type="match status" value="1"/>
</dbReference>
<dbReference type="InterPro" id="IPR012317">
    <property type="entry name" value="Poly(ADP-ribose)pol_cat_dom"/>
</dbReference>
<evidence type="ECO:0000256" key="8">
    <source>
        <dbReference type="RuleBase" id="RU362114"/>
    </source>
</evidence>
<evidence type="ECO:0000256" key="3">
    <source>
        <dbReference type="ARBA" id="ARBA00022679"/>
    </source>
</evidence>
<evidence type="ECO:0000256" key="7">
    <source>
        <dbReference type="PROSITE-ProRule" id="PRU00176"/>
    </source>
</evidence>
<dbReference type="SMART" id="SM00506">
    <property type="entry name" value="A1pp"/>
    <property type="match status" value="3"/>
</dbReference>
<dbReference type="InterPro" id="IPR052056">
    <property type="entry name" value="Mono-ARTD/PARP"/>
</dbReference>
<proteinExistence type="inferred from homology"/>
<keyword evidence="7" id="KW-0694">RNA-binding</keyword>
<dbReference type="PROSITE" id="PS50102">
    <property type="entry name" value="RRM"/>
    <property type="match status" value="1"/>
</dbReference>
<dbReference type="PANTHER" id="PTHR14453">
    <property type="entry name" value="PARP/ZINC FINGER CCCH TYPE DOMAIN CONTAINING PROTEIN"/>
    <property type="match status" value="1"/>
</dbReference>
<evidence type="ECO:0000313" key="14">
    <source>
        <dbReference type="Proteomes" id="UP000694406"/>
    </source>
</evidence>
<dbReference type="SUPFAM" id="SSF117839">
    <property type="entry name" value="WWE domain"/>
    <property type="match status" value="1"/>
</dbReference>
<evidence type="ECO:0000256" key="1">
    <source>
        <dbReference type="ARBA" id="ARBA00004123"/>
    </source>
</evidence>
<evidence type="ECO:0000259" key="9">
    <source>
        <dbReference type="PROSITE" id="PS50102"/>
    </source>
</evidence>
<dbReference type="GO" id="GO:1990404">
    <property type="term" value="F:NAD+-protein mono-ADP-ribosyltransferase activity"/>
    <property type="evidence" value="ECO:0007669"/>
    <property type="project" value="TreeGrafter"/>
</dbReference>
<dbReference type="GO" id="GO:0003950">
    <property type="term" value="F:NAD+ poly-ADP-ribosyltransferase activity"/>
    <property type="evidence" value="ECO:0007669"/>
    <property type="project" value="UniProtKB-UniRule"/>
</dbReference>
<reference evidence="13" key="2">
    <citation type="submission" date="2025-09" db="UniProtKB">
        <authorList>
            <consortium name="Ensembl"/>
        </authorList>
    </citation>
    <scope>IDENTIFICATION</scope>
</reference>
<keyword evidence="5" id="KW-0539">Nucleus</keyword>
<dbReference type="GO" id="GO:0003723">
    <property type="term" value="F:RNA binding"/>
    <property type="evidence" value="ECO:0007669"/>
    <property type="project" value="UniProtKB-UniRule"/>
</dbReference>
<dbReference type="Pfam" id="PF23084">
    <property type="entry name" value="KH_PARP14_1"/>
    <property type="match status" value="1"/>
</dbReference>
<dbReference type="InterPro" id="IPR000504">
    <property type="entry name" value="RRM_dom"/>
</dbReference>
<dbReference type="Pfam" id="PF23251">
    <property type="entry name" value="KH_PARP14_4"/>
    <property type="match status" value="1"/>
</dbReference>
<dbReference type="CDD" id="cd02907">
    <property type="entry name" value="Macro_Af1521_BAL-like"/>
    <property type="match status" value="1"/>
</dbReference>
<evidence type="ECO:0000256" key="2">
    <source>
        <dbReference type="ARBA" id="ARBA00022676"/>
    </source>
</evidence>
<dbReference type="Pfam" id="PF23249">
    <property type="entry name" value="KH_PARP14_3"/>
    <property type="match status" value="1"/>
</dbReference>
<dbReference type="InterPro" id="IPR057048">
    <property type="entry name" value="PARP14_KH_6"/>
</dbReference>
<dbReference type="PROSITE" id="PS50918">
    <property type="entry name" value="WWE"/>
    <property type="match status" value="1"/>
</dbReference>
<dbReference type="Pfam" id="PF23245">
    <property type="entry name" value="RRM_PARP14_2"/>
    <property type="match status" value="1"/>
</dbReference>
<dbReference type="InterPro" id="IPR037197">
    <property type="entry name" value="WWE_dom_sf"/>
</dbReference>
<dbReference type="EC" id="2.4.2.-" evidence="8"/>
<dbReference type="InterPro" id="IPR057043">
    <property type="entry name" value="PARP14_KH_2"/>
</dbReference>
<name>A0A8C5SFI7_LATLA</name>
<dbReference type="Ensembl" id="ENSLLTT00000017926.1">
    <property type="protein sequence ID" value="ENSLLTP00000017280.1"/>
    <property type="gene ID" value="ENSLLTG00000013141.1"/>
</dbReference>
<dbReference type="Pfam" id="PF23252">
    <property type="entry name" value="KH_PARP14_5"/>
    <property type="match status" value="1"/>
</dbReference>
<dbReference type="InterPro" id="IPR035979">
    <property type="entry name" value="RBD_domain_sf"/>
</dbReference>
<evidence type="ECO:0000313" key="13">
    <source>
        <dbReference type="Ensembl" id="ENSLLTP00000017280.1"/>
    </source>
</evidence>
<comment type="similarity">
    <text evidence="6">Belongs to the ARTD/PARP family.</text>
</comment>
<feature type="domain" description="Macro" evidence="12">
    <location>
        <begin position="999"/>
        <end position="1186"/>
    </location>
</feature>
<dbReference type="GO" id="GO:0005737">
    <property type="term" value="C:cytoplasm"/>
    <property type="evidence" value="ECO:0007669"/>
    <property type="project" value="TreeGrafter"/>
</dbReference>
<feature type="domain" description="PARP catalytic" evidence="11">
    <location>
        <begin position="1602"/>
        <end position="1797"/>
    </location>
</feature>
<dbReference type="GO" id="GO:0003714">
    <property type="term" value="F:transcription corepressor activity"/>
    <property type="evidence" value="ECO:0007669"/>
    <property type="project" value="TreeGrafter"/>
</dbReference>
<dbReference type="GO" id="GO:0010629">
    <property type="term" value="P:negative regulation of gene expression"/>
    <property type="evidence" value="ECO:0007669"/>
    <property type="project" value="TreeGrafter"/>
</dbReference>
<dbReference type="Gene3D" id="3.30.70.330">
    <property type="match status" value="2"/>
</dbReference>
<keyword evidence="3 8" id="KW-0808">Transferase</keyword>
<dbReference type="GeneTree" id="ENSGT00940000154311"/>
<dbReference type="InterPro" id="IPR057051">
    <property type="entry name" value="PARP14_RPM_1"/>
</dbReference>
<feature type="domain" description="WWE" evidence="10">
    <location>
        <begin position="1520"/>
        <end position="1598"/>
    </location>
</feature>
<dbReference type="Pfam" id="PF23085">
    <property type="entry name" value="RRM_PARP14_3"/>
    <property type="match status" value="1"/>
</dbReference>
<protein>
    <recommendedName>
        <fullName evidence="8">Poly [ADP-ribose] polymerase</fullName>
        <shortName evidence="8">PARP</shortName>
        <ecNumber evidence="8">2.4.2.-</ecNumber>
    </recommendedName>
</protein>
<keyword evidence="14" id="KW-1185">Reference proteome</keyword>
<dbReference type="GO" id="GO:0005634">
    <property type="term" value="C:nucleus"/>
    <property type="evidence" value="ECO:0007669"/>
    <property type="project" value="UniProtKB-SubCell"/>
</dbReference>
<dbReference type="Pfam" id="PF23253">
    <property type="entry name" value="KH_PARP14_6"/>
    <property type="match status" value="1"/>
</dbReference>
<dbReference type="Gene3D" id="3.40.220.10">
    <property type="entry name" value="Leucine Aminopeptidase, subunit E, domain 1"/>
    <property type="match status" value="3"/>
</dbReference>
<keyword evidence="4 8" id="KW-0520">NAD</keyword>
<dbReference type="InterPro" id="IPR057050">
    <property type="entry name" value="RRM_PARP14_2"/>
</dbReference>
<dbReference type="SUPFAM" id="SSF56399">
    <property type="entry name" value="ADP-ribosylation"/>
    <property type="match status" value="1"/>
</dbReference>
<dbReference type="CDD" id="cd01439">
    <property type="entry name" value="TCCD_inducible_PARP_like"/>
    <property type="match status" value="1"/>
</dbReference>
<dbReference type="InterPro" id="IPR054596">
    <property type="entry name" value="PARP14_WWE"/>
</dbReference>
<feature type="domain" description="Macro" evidence="12">
    <location>
        <begin position="1211"/>
        <end position="1382"/>
    </location>
</feature>
<evidence type="ECO:0000256" key="6">
    <source>
        <dbReference type="ARBA" id="ARBA00024347"/>
    </source>
</evidence>
<dbReference type="InterPro" id="IPR012677">
    <property type="entry name" value="Nucleotide-bd_a/b_plait_sf"/>
</dbReference>
<dbReference type="InterPro" id="IPR043472">
    <property type="entry name" value="Macro_dom-like"/>
</dbReference>
<evidence type="ECO:0000256" key="4">
    <source>
        <dbReference type="ARBA" id="ARBA00023027"/>
    </source>
</evidence>
<evidence type="ECO:0000259" key="11">
    <source>
        <dbReference type="PROSITE" id="PS51059"/>
    </source>
</evidence>
<dbReference type="Pfam" id="PF23248">
    <property type="entry name" value="KH_PARP14_2"/>
    <property type="match status" value="1"/>
</dbReference>
<dbReference type="InterPro" id="IPR002589">
    <property type="entry name" value="Macro_dom"/>
</dbReference>
<organism evidence="13 14">
    <name type="scientific">Laticauda laticaudata</name>
    <name type="common">Blue-ringed sea krait</name>
    <name type="synonym">Blue-lipped sea krait</name>
    <dbReference type="NCBI Taxonomy" id="8630"/>
    <lineage>
        <taxon>Eukaryota</taxon>
        <taxon>Metazoa</taxon>
        <taxon>Chordata</taxon>
        <taxon>Craniata</taxon>
        <taxon>Vertebrata</taxon>
        <taxon>Euteleostomi</taxon>
        <taxon>Lepidosauria</taxon>
        <taxon>Squamata</taxon>
        <taxon>Bifurcata</taxon>
        <taxon>Unidentata</taxon>
        <taxon>Episquamata</taxon>
        <taxon>Toxicofera</taxon>
        <taxon>Serpentes</taxon>
        <taxon>Colubroidea</taxon>
        <taxon>Elapidae</taxon>
        <taxon>Laticaudinae</taxon>
        <taxon>Laticauda</taxon>
    </lineage>
</organism>
<dbReference type="Pfam" id="PF23222">
    <property type="entry name" value="RRM_PARP14_1"/>
    <property type="match status" value="1"/>
</dbReference>
<evidence type="ECO:0000259" key="10">
    <source>
        <dbReference type="PROSITE" id="PS50918"/>
    </source>
</evidence>
<dbReference type="SUPFAM" id="SSF54928">
    <property type="entry name" value="RNA-binding domain, RBD"/>
    <property type="match status" value="1"/>
</dbReference>
<feature type="domain" description="RRM" evidence="9">
    <location>
        <begin position="230"/>
        <end position="314"/>
    </location>
</feature>
<dbReference type="SUPFAM" id="SSF52949">
    <property type="entry name" value="Macro domain-like"/>
    <property type="match status" value="3"/>
</dbReference>
<dbReference type="Pfam" id="PF00644">
    <property type="entry name" value="PARP"/>
    <property type="match status" value="1"/>
</dbReference>
<dbReference type="InterPro" id="IPR057045">
    <property type="entry name" value="PARP14_KH_3"/>
</dbReference>
<dbReference type="InterPro" id="IPR057044">
    <property type="entry name" value="PARP14_KH_1"/>
</dbReference>
<dbReference type="InterPro" id="IPR004170">
    <property type="entry name" value="WWE_dom"/>
</dbReference>
<dbReference type="FunFam" id="3.90.228.10:FF:000008">
    <property type="entry name" value="Poly [ADP-ribose] polymerase"/>
    <property type="match status" value="1"/>
</dbReference>
<dbReference type="InterPro" id="IPR057047">
    <property type="entry name" value="PARP14_KH_5"/>
</dbReference>
<dbReference type="Pfam" id="PF23254">
    <property type="entry name" value="KH_PARP14_8"/>
    <property type="match status" value="1"/>
</dbReference>
<accession>A0A8C5SFI7</accession>
<feature type="domain" description="Macro" evidence="12">
    <location>
        <begin position="792"/>
        <end position="979"/>
    </location>
</feature>
<dbReference type="Pfam" id="PF22005">
    <property type="entry name" value="WWE_1"/>
    <property type="match status" value="1"/>
</dbReference>
<dbReference type="GO" id="GO:0070212">
    <property type="term" value="P:protein poly-ADP-ribosylation"/>
    <property type="evidence" value="ECO:0007669"/>
    <property type="project" value="TreeGrafter"/>
</dbReference>
<dbReference type="PROSITE" id="PS51154">
    <property type="entry name" value="MACRO"/>
    <property type="match status" value="3"/>
</dbReference>
<evidence type="ECO:0000259" key="12">
    <source>
        <dbReference type="PROSITE" id="PS51154"/>
    </source>
</evidence>
<dbReference type="InterPro" id="IPR057046">
    <property type="entry name" value="PARP14_KH_4"/>
</dbReference>
<dbReference type="PANTHER" id="PTHR14453:SF89">
    <property type="entry name" value="PROTEIN MONO-ADP-RIBOSYLTRANSFERASE PARP14"/>
    <property type="match status" value="1"/>
</dbReference>
<dbReference type="InterPro" id="IPR057049">
    <property type="entry name" value="PARP14_KH_8"/>
</dbReference>
<evidence type="ECO:0000256" key="5">
    <source>
        <dbReference type="ARBA" id="ARBA00023242"/>
    </source>
</evidence>
<sequence>MAEGGPLGAFPVLLRGAWGSPDPSKMLRNKILRHFQSRKKSGGGECEIQKQGGQILVCFAQEEVRQRVLSQKIHELDLAGKGTLKLEVSLYETTDPAKDNVPKKEVISKTDLRDESQAREMEVQQDLRCWPAGESPRSEKDILDCPQKSSQVVLENVEEKIHLNTLILLVDNISTLSGDSTFHIEQINEKKAAVITFQQSTAAADFLKQCSKNHRFQQYGLKARPLELTPVIKVENIPAATSSEFLTLYFESPKHGGGQVSGIQLLPREDSALVTFGDSQAALTALKKQHKLNGQSVLVYPFYSSLETVLYGKEKPQVKMPEPVSVPLDPYIWQFLQGKCKLIQEMEKEMANCFCELTWPQAMCEPKVILSPSAILTKQGTSIKELVRSWKDKVSEEFACILSKFKTVKCVIIPERWETIENNLLKNVLAVPDDSKNYVTLAGFVLTVDSVEKNLREYVEHLTKDAEIARQTLQQTLSISPVKYKVLQQILLEENVCEENTGQKWCYDASAKQLQLNGIATEVYKMKGDLLEKMFRIKEKNVNVHPSIFQFLQYVDSDKVSGSLFRANKINAAYELTHDSIALVGYCPEGLLKAEEQIKNCLTHKCIILKDQELINKKQWKELIKHQQKLNNSVEESVIIEDWVDLDGDAKIFVAGYTKVVADVYQQLSDFVEKNIHTHTVIPAKSVAMVQFIEEEKQKVWCDLNKKGLRINFGLLPKQKDIVLSGPKVVVTEAAVKVKQMLSSLYSVNVVFDKPGVKNFFKNQEHHYVNLVKMEFSCLIRLQRDDEQNVKNVQTKVNLKNGVVIEVCLGDLTSYQADVVVNASNETLKHIGGLASALLKAAGPQLQDECDDLIQKCGDLKPGCAVITGAWNLPYKQVIHAVGPRWTSADRENCIQLLKKAVRESLKLAEKFNHRSIAIPAISSGIFGFPIKECTHSILTAIQETLEEFSENGSLKQIFLVDMVPQTIQAFSDALHKVFKSGFRPTPLSSPSVGQLLECKDLVVTSDEGLKLIIEEKGIEDATTDVIVSTVGEDLKLGVGPLSKAVLQKAGVELQLEFHEMVQDQGAQGNCVIQTHGHNLACAFLFHVIVPQWDAGKGNATKKLINIVRNCLEMVEMLSLQSISFPAIGTGGFNFPNSEVAKCMFKEILRFSRKKNFKSLQKVHILLHPKDKDNIKAFTKVFQSEIDSLNAVPPSNEEMAAGSLGSLSTSALGSNEMQFGSITFQSVIGDIVMEKTDVIVNVTNENFMSKAGVSKAILEAAGPEIEAECARLALQPHNGFVTTQNGKLSCKKIIHLAPCSSIKTQVSKVLQECEAKQYASIAFPVIGTGQGRRSPDKAAEEIINAVADFAGKGSLGCLKLVKVVVFQPHMQKSFSTILENKKRWVLPTSESMFSKLKEFLTGWRSPAKKKSVIALEKKIEMSSFEICGENRKKVEEAEAWLRKLVFEEQAENCIVDDLIDTFADVEIKRLNDLQKRLHIAIELNKMESPPFILLSGIPRDVLTAFTEIQDLLKTLKADQERKSKAECAKVLVEWQYCTNGDIFVAFDIFSNLDLEDAKISKKEQIQVQIQGQNYTANLNKMYVVNSQGQSMKIKRVGKDEGLPEQWEDMKGSHAKLVPLQPAGGEYKDVEKIFRIGCPTFRIEKIERVQNPYLWQAYQVKKKQIKTQNGHENNEKVLFHGTPRSTLVPIYQNGFNRSYAGKNAAMIGNGTYFAVNSNYSAKDTYSTPDQNGRKYMYVARVLTGNYCIGKSGQITPPSKNNDGFNLYDSVTDNMNQPSMFVIFHDAQAYPEYLITFRR</sequence>
<reference evidence="13" key="1">
    <citation type="submission" date="2025-08" db="UniProtKB">
        <authorList>
            <consortium name="Ensembl"/>
        </authorList>
    </citation>
    <scope>IDENTIFICATION</scope>
</reference>
<comment type="subcellular location">
    <subcellularLocation>
        <location evidence="1">Nucleus</location>
    </subcellularLocation>
</comment>
<keyword evidence="2 8" id="KW-0328">Glycosyltransferase</keyword>
<dbReference type="Gene3D" id="3.30.720.50">
    <property type="match status" value="1"/>
</dbReference>
<dbReference type="Pfam" id="PF01661">
    <property type="entry name" value="Macro"/>
    <property type="match status" value="3"/>
</dbReference>
<dbReference type="Gene3D" id="3.90.228.10">
    <property type="match status" value="1"/>
</dbReference>